<reference evidence="3" key="1">
    <citation type="submission" date="2020-11" db="EMBL/GenBank/DDBJ databases">
        <authorList>
            <consortium name="DOE Joint Genome Institute"/>
            <person name="Ahrendt S."/>
            <person name="Riley R."/>
            <person name="Andreopoulos W."/>
            <person name="Labutti K."/>
            <person name="Pangilinan J."/>
            <person name="Ruiz-Duenas F.J."/>
            <person name="Barrasa J.M."/>
            <person name="Sanchez-Garcia M."/>
            <person name="Camarero S."/>
            <person name="Miyauchi S."/>
            <person name="Serrano A."/>
            <person name="Linde D."/>
            <person name="Babiker R."/>
            <person name="Drula E."/>
            <person name="Ayuso-Fernandez I."/>
            <person name="Pacheco R."/>
            <person name="Padilla G."/>
            <person name="Ferreira P."/>
            <person name="Barriuso J."/>
            <person name="Kellner H."/>
            <person name="Castanera R."/>
            <person name="Alfaro M."/>
            <person name="Ramirez L."/>
            <person name="Pisabarro A.G."/>
            <person name="Kuo A."/>
            <person name="Tritt A."/>
            <person name="Lipzen A."/>
            <person name="He G."/>
            <person name="Yan M."/>
            <person name="Ng V."/>
            <person name="Cullen D."/>
            <person name="Martin F."/>
            <person name="Rosso M.-N."/>
            <person name="Henrissat B."/>
            <person name="Hibbett D."/>
            <person name="Martinez A.T."/>
            <person name="Grigoriev I.V."/>
        </authorList>
    </citation>
    <scope>NUCLEOTIDE SEQUENCE</scope>
    <source>
        <strain evidence="3">AH 40177</strain>
    </source>
</reference>
<evidence type="ECO:0000313" key="4">
    <source>
        <dbReference type="Proteomes" id="UP000772434"/>
    </source>
</evidence>
<feature type="region of interest" description="Disordered" evidence="2">
    <location>
        <begin position="483"/>
        <end position="504"/>
    </location>
</feature>
<name>A0A9P5UBK9_9AGAR</name>
<feature type="region of interest" description="Disordered" evidence="2">
    <location>
        <begin position="1"/>
        <end position="38"/>
    </location>
</feature>
<comment type="caution">
    <text evidence="3">The sequence shown here is derived from an EMBL/GenBank/DDBJ whole genome shotgun (WGS) entry which is preliminary data.</text>
</comment>
<dbReference type="AlphaFoldDB" id="A0A9P5UBK9"/>
<evidence type="ECO:0000313" key="3">
    <source>
        <dbReference type="EMBL" id="KAF9073189.1"/>
    </source>
</evidence>
<feature type="compositionally biased region" description="Low complexity" evidence="2">
    <location>
        <begin position="158"/>
        <end position="176"/>
    </location>
</feature>
<feature type="compositionally biased region" description="Low complexity" evidence="2">
    <location>
        <begin position="1"/>
        <end position="11"/>
    </location>
</feature>
<evidence type="ECO:0008006" key="5">
    <source>
        <dbReference type="Google" id="ProtNLM"/>
    </source>
</evidence>
<feature type="compositionally biased region" description="Low complexity" evidence="2">
    <location>
        <begin position="191"/>
        <end position="221"/>
    </location>
</feature>
<evidence type="ECO:0000256" key="1">
    <source>
        <dbReference type="SAM" id="Coils"/>
    </source>
</evidence>
<dbReference type="Proteomes" id="UP000772434">
    <property type="component" value="Unassembled WGS sequence"/>
</dbReference>
<keyword evidence="1" id="KW-0175">Coiled coil</keyword>
<evidence type="ECO:0000256" key="2">
    <source>
        <dbReference type="SAM" id="MobiDB-lite"/>
    </source>
</evidence>
<accession>A0A9P5UBK9</accession>
<protein>
    <recommendedName>
        <fullName evidence="5">SWI5-dependent HO expression protein 3</fullName>
    </recommendedName>
</protein>
<gene>
    <name evidence="3" type="ORF">BDP27DRAFT_1319023</name>
</gene>
<dbReference type="OrthoDB" id="6088208at2759"/>
<feature type="compositionally biased region" description="Polar residues" evidence="2">
    <location>
        <begin position="228"/>
        <end position="239"/>
    </location>
</feature>
<proteinExistence type="predicted"/>
<feature type="compositionally biased region" description="Low complexity" evidence="2">
    <location>
        <begin position="73"/>
        <end position="107"/>
    </location>
</feature>
<organism evidence="3 4">
    <name type="scientific">Rhodocollybia butyracea</name>
    <dbReference type="NCBI Taxonomy" id="206335"/>
    <lineage>
        <taxon>Eukaryota</taxon>
        <taxon>Fungi</taxon>
        <taxon>Dikarya</taxon>
        <taxon>Basidiomycota</taxon>
        <taxon>Agaricomycotina</taxon>
        <taxon>Agaricomycetes</taxon>
        <taxon>Agaricomycetidae</taxon>
        <taxon>Agaricales</taxon>
        <taxon>Marasmiineae</taxon>
        <taxon>Omphalotaceae</taxon>
        <taxon>Rhodocollybia</taxon>
    </lineage>
</organism>
<feature type="region of interest" description="Disordered" evidence="2">
    <location>
        <begin position="125"/>
        <end position="239"/>
    </location>
</feature>
<sequence length="504" mass="55426">MSNIPPSSPSNRNERPSSRSSARSIRAPSPALSLDDPVSVRNQISTLKHSIRHQQAQVTDLESHILRSPRVYSNSSMASSSPSLASSPPPSAYAMRSPTPSSSSSTSKIAKRTSYEVLQGIAGLDSNLPLPMAGRRDSNASHSVNGSLDESGIKEGVPITSPRRTSSPTRTLSRIPVASVDPSGNARALAEEGASSSTSSSANLLRSAPIDNSLTSPVSPSLQPPSPNANNRRLSLTPGGTTKVLADLQTGVTNARNALENTKAQLRLSQRSVASLTRQTEDLKEGRERLRLENEGLNNVVARKERLLQEVLERARKAESEATQLRAQLKTETSTSKKSIREMESALAESTALSQKSEREYITLRDSLKHLTESWKADTDRLHEEIKKKEEKWKGEAEVLGQKYRKLVDEVKESRKGEQNVNRLREEDKKKAEEIEEMWMQEIEKMKERIENCGKESEGTAETARQLGAELARLRRLMQNVGKVMAGDEDDDDDDTGPLHMNHS</sequence>
<feature type="region of interest" description="Disordered" evidence="2">
    <location>
        <begin position="72"/>
        <end position="110"/>
    </location>
</feature>
<keyword evidence="4" id="KW-1185">Reference proteome</keyword>
<dbReference type="EMBL" id="JADNRY010000019">
    <property type="protein sequence ID" value="KAF9073189.1"/>
    <property type="molecule type" value="Genomic_DNA"/>
</dbReference>
<feature type="compositionally biased region" description="Acidic residues" evidence="2">
    <location>
        <begin position="487"/>
        <end position="496"/>
    </location>
</feature>
<feature type="coiled-coil region" evidence="1">
    <location>
        <begin position="245"/>
        <end position="360"/>
    </location>
</feature>
<feature type="coiled-coil region" evidence="1">
    <location>
        <begin position="418"/>
        <end position="449"/>
    </location>
</feature>
<feature type="compositionally biased region" description="Low complexity" evidence="2">
    <location>
        <begin position="18"/>
        <end position="31"/>
    </location>
</feature>